<accession>A0AA40F168</accession>
<evidence type="ECO:0000256" key="1">
    <source>
        <dbReference type="SAM" id="MobiDB-lite"/>
    </source>
</evidence>
<feature type="compositionally biased region" description="Basic and acidic residues" evidence="1">
    <location>
        <begin position="1"/>
        <end position="26"/>
    </location>
</feature>
<keyword evidence="4" id="KW-1185">Reference proteome</keyword>
<keyword evidence="2" id="KW-0812">Transmembrane</keyword>
<dbReference type="AlphaFoldDB" id="A0AA40F168"/>
<protein>
    <submittedName>
        <fullName evidence="3">Uncharacterized protein</fullName>
    </submittedName>
</protein>
<keyword evidence="2" id="KW-1133">Transmembrane helix</keyword>
<dbReference type="EMBL" id="JAUKUD010000003">
    <property type="protein sequence ID" value="KAK0749181.1"/>
    <property type="molecule type" value="Genomic_DNA"/>
</dbReference>
<sequence length="142" mass="16450">MLMGRNTKDTKRQHQQQEIRNRRESNHSGFDPRQSRLAYLSHRGAFMPTQAWEGLFPFSLPFFLGSYLVWSPGQDTAQYTHTIWLGLQMERDQAVGGMECQGIFLGGGFFFSDGVGLVWSFFFVMERQHTHLIHITSHHITT</sequence>
<keyword evidence="2" id="KW-0472">Membrane</keyword>
<feature type="transmembrane region" description="Helical" evidence="2">
    <location>
        <begin position="51"/>
        <end position="70"/>
    </location>
</feature>
<feature type="transmembrane region" description="Helical" evidence="2">
    <location>
        <begin position="103"/>
        <end position="124"/>
    </location>
</feature>
<comment type="caution">
    <text evidence="3">The sequence shown here is derived from an EMBL/GenBank/DDBJ whole genome shotgun (WGS) entry which is preliminary data.</text>
</comment>
<evidence type="ECO:0000256" key="2">
    <source>
        <dbReference type="SAM" id="Phobius"/>
    </source>
</evidence>
<evidence type="ECO:0000313" key="3">
    <source>
        <dbReference type="EMBL" id="KAK0749181.1"/>
    </source>
</evidence>
<proteinExistence type="predicted"/>
<gene>
    <name evidence="3" type="ORF">B0T18DRAFT_99318</name>
</gene>
<feature type="region of interest" description="Disordered" evidence="1">
    <location>
        <begin position="1"/>
        <end position="32"/>
    </location>
</feature>
<reference evidence="3" key="1">
    <citation type="submission" date="2023-06" db="EMBL/GenBank/DDBJ databases">
        <title>Genome-scale phylogeny and comparative genomics of the fungal order Sordariales.</title>
        <authorList>
            <consortium name="Lawrence Berkeley National Laboratory"/>
            <person name="Hensen N."/>
            <person name="Bonometti L."/>
            <person name="Westerberg I."/>
            <person name="Brannstrom I.O."/>
            <person name="Guillou S."/>
            <person name="Cros-Aarteil S."/>
            <person name="Calhoun S."/>
            <person name="Haridas S."/>
            <person name="Kuo A."/>
            <person name="Mondo S."/>
            <person name="Pangilinan J."/>
            <person name="Riley R."/>
            <person name="LaButti K."/>
            <person name="Andreopoulos B."/>
            <person name="Lipzen A."/>
            <person name="Chen C."/>
            <person name="Yanf M."/>
            <person name="Daum C."/>
            <person name="Ng V."/>
            <person name="Clum A."/>
            <person name="Steindorff A."/>
            <person name="Ohm R."/>
            <person name="Martin F."/>
            <person name="Silar P."/>
            <person name="Natvig D."/>
            <person name="Lalanne C."/>
            <person name="Gautier V."/>
            <person name="Ament-velasquez S.L."/>
            <person name="Kruys A."/>
            <person name="Hutchinson M.I."/>
            <person name="Powell A.J."/>
            <person name="Barry K."/>
            <person name="Miller A.N."/>
            <person name="Grigoriev I.V."/>
            <person name="Debuchy R."/>
            <person name="Gladieux P."/>
            <person name="Thoren M.H."/>
            <person name="Johannesson H."/>
        </authorList>
    </citation>
    <scope>NUCLEOTIDE SEQUENCE</scope>
    <source>
        <strain evidence="3">SMH3187-1</strain>
    </source>
</reference>
<evidence type="ECO:0000313" key="4">
    <source>
        <dbReference type="Proteomes" id="UP001172155"/>
    </source>
</evidence>
<organism evidence="3 4">
    <name type="scientific">Schizothecium vesticola</name>
    <dbReference type="NCBI Taxonomy" id="314040"/>
    <lineage>
        <taxon>Eukaryota</taxon>
        <taxon>Fungi</taxon>
        <taxon>Dikarya</taxon>
        <taxon>Ascomycota</taxon>
        <taxon>Pezizomycotina</taxon>
        <taxon>Sordariomycetes</taxon>
        <taxon>Sordariomycetidae</taxon>
        <taxon>Sordariales</taxon>
        <taxon>Schizotheciaceae</taxon>
        <taxon>Schizothecium</taxon>
    </lineage>
</organism>
<dbReference type="Proteomes" id="UP001172155">
    <property type="component" value="Unassembled WGS sequence"/>
</dbReference>
<name>A0AA40F168_9PEZI</name>